<protein>
    <submittedName>
        <fullName evidence="3">FusB/FusC family EF-G-binding protein</fullName>
    </submittedName>
</protein>
<keyword evidence="4" id="KW-1185">Reference proteome</keyword>
<evidence type="ECO:0000313" key="3">
    <source>
        <dbReference type="EMBL" id="MDA3730144.1"/>
    </source>
</evidence>
<dbReference type="InterPro" id="IPR010841">
    <property type="entry name" value="EF-G-binding_N"/>
</dbReference>
<dbReference type="InterPro" id="IPR032330">
    <property type="entry name" value="EF-G-binding_C"/>
</dbReference>
<dbReference type="AlphaFoldDB" id="A0AA42IYR5"/>
<feature type="domain" description="Elongation factor G-binding protein N-terminal" evidence="1">
    <location>
        <begin position="4"/>
        <end position="84"/>
    </location>
</feature>
<gene>
    <name evidence="3" type="ORF">PBV87_01265</name>
</gene>
<dbReference type="EMBL" id="JAQIFT010000008">
    <property type="protein sequence ID" value="MDA3730144.1"/>
    <property type="molecule type" value="Genomic_DNA"/>
</dbReference>
<evidence type="ECO:0000313" key="4">
    <source>
        <dbReference type="Proteomes" id="UP001169242"/>
    </source>
</evidence>
<dbReference type="Gene3D" id="1.20.1280.250">
    <property type="match status" value="1"/>
</dbReference>
<proteinExistence type="predicted"/>
<feature type="domain" description="Elongation factor G-binding protein C-terminal treble-clef zinc-finger" evidence="2">
    <location>
        <begin position="98"/>
        <end position="206"/>
    </location>
</feature>
<dbReference type="CDD" id="cd16342">
    <property type="entry name" value="FusC_FusB"/>
    <property type="match status" value="1"/>
</dbReference>
<reference evidence="3" key="1">
    <citation type="journal article" date="2023" name="Int. J. Syst. Evol. Microbiol.">
        <title>&lt;i&gt;Holtiella tumoricola&lt;/i&gt; gen. nov. sp. nov., isolated from a human clinical sample.</title>
        <authorList>
            <person name="Allen-Vercoe E."/>
            <person name="Daigneault M.C."/>
            <person name="Vancuren S.J."/>
            <person name="Cochrane K."/>
            <person name="O'Neal L.L."/>
            <person name="Sankaranarayanan K."/>
            <person name="Lawson P.A."/>
        </authorList>
    </citation>
    <scope>NUCLEOTIDE SEQUENCE</scope>
    <source>
        <strain evidence="3">CC70A</strain>
    </source>
</reference>
<name>A0AA42IYR5_9FIRM</name>
<sequence length="217" mass="24968">MEPFIKKHEYNAIRKYLRDLNSTFRNCTDQKIIETHKANIGENILHLFSNLSDDQRALIDISALNDSFSIDNYISNLDHYVYGMADITPVAIRKVFKKEKKLKLPSGEVLTSKKVYLGWLDESIRKLFLIYNLDNKWIGMACRIPNTNSTNTHICTLCNHVGKEDEVTFVSPICKMSDPDAYKSIGFHICLDSEQCNERITSTEKLEKLLKTVNNLS</sequence>
<evidence type="ECO:0000259" key="1">
    <source>
        <dbReference type="Pfam" id="PF07299"/>
    </source>
</evidence>
<evidence type="ECO:0000259" key="2">
    <source>
        <dbReference type="Pfam" id="PF16571"/>
    </source>
</evidence>
<dbReference type="InterPro" id="IPR038344">
    <property type="entry name" value="EF-G_N_sf"/>
</dbReference>
<organism evidence="3 4">
    <name type="scientific">Holtiella tumoricola</name>
    <dbReference type="NCBI Taxonomy" id="3018743"/>
    <lineage>
        <taxon>Bacteria</taxon>
        <taxon>Bacillati</taxon>
        <taxon>Bacillota</taxon>
        <taxon>Clostridia</taxon>
        <taxon>Lachnospirales</taxon>
        <taxon>Cellulosilyticaceae</taxon>
        <taxon>Holtiella</taxon>
    </lineage>
</organism>
<dbReference type="Proteomes" id="UP001169242">
    <property type="component" value="Unassembled WGS sequence"/>
</dbReference>
<dbReference type="Pfam" id="PF16571">
    <property type="entry name" value="FBP_C"/>
    <property type="match status" value="1"/>
</dbReference>
<accession>A0AA42IYR5</accession>
<comment type="caution">
    <text evidence="3">The sequence shown here is derived from an EMBL/GenBank/DDBJ whole genome shotgun (WGS) entry which is preliminary data.</text>
</comment>
<dbReference type="RefSeq" id="WP_271010868.1">
    <property type="nucleotide sequence ID" value="NZ_JAQIFT010000008.1"/>
</dbReference>
<dbReference type="Pfam" id="PF07299">
    <property type="entry name" value="EF-G-binding_N"/>
    <property type="match status" value="1"/>
</dbReference>